<dbReference type="Proteomes" id="UP001465755">
    <property type="component" value="Unassembled WGS sequence"/>
</dbReference>
<comment type="caution">
    <text evidence="2">The sequence shown here is derived from an EMBL/GenBank/DDBJ whole genome shotgun (WGS) entry which is preliminary data.</text>
</comment>
<name>A0AAW1NZ79_9CHLO</name>
<proteinExistence type="predicted"/>
<keyword evidence="3" id="KW-1185">Reference proteome</keyword>
<keyword evidence="1" id="KW-1133">Transmembrane helix</keyword>
<keyword evidence="1" id="KW-0812">Transmembrane</keyword>
<protein>
    <submittedName>
        <fullName evidence="2">Uncharacterized protein</fullName>
    </submittedName>
</protein>
<feature type="transmembrane region" description="Helical" evidence="1">
    <location>
        <begin position="200"/>
        <end position="221"/>
    </location>
</feature>
<dbReference type="EMBL" id="JALJOQ010000062">
    <property type="protein sequence ID" value="KAK9803103.1"/>
    <property type="molecule type" value="Genomic_DNA"/>
</dbReference>
<accession>A0AAW1NZ79</accession>
<evidence type="ECO:0000313" key="3">
    <source>
        <dbReference type="Proteomes" id="UP001465755"/>
    </source>
</evidence>
<organism evidence="2 3">
    <name type="scientific">Symbiochloris irregularis</name>
    <dbReference type="NCBI Taxonomy" id="706552"/>
    <lineage>
        <taxon>Eukaryota</taxon>
        <taxon>Viridiplantae</taxon>
        <taxon>Chlorophyta</taxon>
        <taxon>core chlorophytes</taxon>
        <taxon>Trebouxiophyceae</taxon>
        <taxon>Trebouxiales</taxon>
        <taxon>Trebouxiaceae</taxon>
        <taxon>Symbiochloris</taxon>
    </lineage>
</organism>
<sequence>MSFACSLHLQSHPQPRPAFSQRRQTQPSRARCRVCSVVSLSEAAEALQEGRKKYDAGDRMGALRLFESALKKDPSVEERQAALYDATCVHAGYGDVELAQQSLRDGVTAGLEFDAALKDPDRIKLDAPPQVQIQLKKFAITVKKVRAAVSPTAAAAVPAKAQGSKVSLSSFLDADMSTMLRTDITGMDTSIFGIVRRVGILLAVAVGGGALLFYLGLFLTFGGDKS</sequence>
<keyword evidence="1" id="KW-0472">Membrane</keyword>
<reference evidence="2 3" key="1">
    <citation type="journal article" date="2024" name="Nat. Commun.">
        <title>Phylogenomics reveals the evolutionary origins of lichenization in chlorophyte algae.</title>
        <authorList>
            <person name="Puginier C."/>
            <person name="Libourel C."/>
            <person name="Otte J."/>
            <person name="Skaloud P."/>
            <person name="Haon M."/>
            <person name="Grisel S."/>
            <person name="Petersen M."/>
            <person name="Berrin J.G."/>
            <person name="Delaux P.M."/>
            <person name="Dal Grande F."/>
            <person name="Keller J."/>
        </authorList>
    </citation>
    <scope>NUCLEOTIDE SEQUENCE [LARGE SCALE GENOMIC DNA]</scope>
    <source>
        <strain evidence="2 3">SAG 2036</strain>
    </source>
</reference>
<dbReference type="AlphaFoldDB" id="A0AAW1NZ79"/>
<evidence type="ECO:0000313" key="2">
    <source>
        <dbReference type="EMBL" id="KAK9803103.1"/>
    </source>
</evidence>
<gene>
    <name evidence="2" type="ORF">WJX73_003826</name>
</gene>
<evidence type="ECO:0000256" key="1">
    <source>
        <dbReference type="SAM" id="Phobius"/>
    </source>
</evidence>